<organism evidence="1 2">
    <name type="scientific">Romanomermis culicivorax</name>
    <name type="common">Nematode worm</name>
    <dbReference type="NCBI Taxonomy" id="13658"/>
    <lineage>
        <taxon>Eukaryota</taxon>
        <taxon>Metazoa</taxon>
        <taxon>Ecdysozoa</taxon>
        <taxon>Nematoda</taxon>
        <taxon>Enoplea</taxon>
        <taxon>Dorylaimia</taxon>
        <taxon>Mermithida</taxon>
        <taxon>Mermithoidea</taxon>
        <taxon>Mermithidae</taxon>
        <taxon>Romanomermis</taxon>
    </lineage>
</organism>
<keyword evidence="1" id="KW-1185">Reference proteome</keyword>
<dbReference type="WBParaSite" id="nRc.2.0.1.t45746-RA">
    <property type="protein sequence ID" value="nRc.2.0.1.t45746-RA"/>
    <property type="gene ID" value="nRc.2.0.1.g45746"/>
</dbReference>
<reference evidence="2" key="1">
    <citation type="submission" date="2022-11" db="UniProtKB">
        <authorList>
            <consortium name="WormBaseParasite"/>
        </authorList>
    </citation>
    <scope>IDENTIFICATION</scope>
</reference>
<proteinExistence type="predicted"/>
<sequence>MLIHLNGMGNQYWQPLHRNNAIRATDNLPHPDHLDLDDDFYFVIDNLQFCCDNINITIQQEVFGPSKSSDSCSGQMINNIISLRQ</sequence>
<evidence type="ECO:0000313" key="1">
    <source>
        <dbReference type="Proteomes" id="UP000887565"/>
    </source>
</evidence>
<dbReference type="Proteomes" id="UP000887565">
    <property type="component" value="Unplaced"/>
</dbReference>
<name>A0A915L7M4_ROMCU</name>
<protein>
    <submittedName>
        <fullName evidence="2">Uncharacterized protein</fullName>
    </submittedName>
</protein>
<evidence type="ECO:0000313" key="2">
    <source>
        <dbReference type="WBParaSite" id="nRc.2.0.1.t45746-RA"/>
    </source>
</evidence>
<dbReference type="AlphaFoldDB" id="A0A915L7M4"/>
<accession>A0A915L7M4</accession>